<dbReference type="Proteomes" id="UP000178935">
    <property type="component" value="Unassembled WGS sequence"/>
</dbReference>
<organism evidence="1 2">
    <name type="scientific">Candidatus Staskawiczbacteria bacterium RIFOXYD1_FULL_32_13</name>
    <dbReference type="NCBI Taxonomy" id="1802234"/>
    <lineage>
        <taxon>Bacteria</taxon>
        <taxon>Candidatus Staskawicziibacteriota</taxon>
    </lineage>
</organism>
<sequence length="191" mass="21942">MEKMFMLRAFVVTVLILASGILIVSSIAGTLRSRFTQRKRLPRKVIIWCCGDDHLNMEKRILKEHDLQEGEYFTLSWAGGPNVVVHGAQGDKDFARRQIQLLVEKKGFDEAIVATHQHCAWLKDRGLTDPEQGKKDVPGIQTFLREIAPRVEVTFPYYFYADYETKTVCEKPEYIQVEQEALSLEPELALE</sequence>
<evidence type="ECO:0000313" key="1">
    <source>
        <dbReference type="EMBL" id="OGZ87555.1"/>
    </source>
</evidence>
<accession>A0A1G2JKA3</accession>
<comment type="caution">
    <text evidence="1">The sequence shown here is derived from an EMBL/GenBank/DDBJ whole genome shotgun (WGS) entry which is preliminary data.</text>
</comment>
<proteinExistence type="predicted"/>
<dbReference type="EMBL" id="MHPU01000041">
    <property type="protein sequence ID" value="OGZ87555.1"/>
    <property type="molecule type" value="Genomic_DNA"/>
</dbReference>
<gene>
    <name evidence="1" type="ORF">A2561_00895</name>
</gene>
<name>A0A1G2JKA3_9BACT</name>
<dbReference type="AlphaFoldDB" id="A0A1G2JKA3"/>
<evidence type="ECO:0000313" key="2">
    <source>
        <dbReference type="Proteomes" id="UP000178935"/>
    </source>
</evidence>
<reference evidence="1 2" key="1">
    <citation type="journal article" date="2016" name="Nat. Commun.">
        <title>Thousands of microbial genomes shed light on interconnected biogeochemical processes in an aquifer system.</title>
        <authorList>
            <person name="Anantharaman K."/>
            <person name="Brown C.T."/>
            <person name="Hug L.A."/>
            <person name="Sharon I."/>
            <person name="Castelle C.J."/>
            <person name="Probst A.J."/>
            <person name="Thomas B.C."/>
            <person name="Singh A."/>
            <person name="Wilkins M.J."/>
            <person name="Karaoz U."/>
            <person name="Brodie E.L."/>
            <person name="Williams K.H."/>
            <person name="Hubbard S.S."/>
            <person name="Banfield J.F."/>
        </authorList>
    </citation>
    <scope>NUCLEOTIDE SEQUENCE [LARGE SCALE GENOMIC DNA]</scope>
</reference>
<protein>
    <submittedName>
        <fullName evidence="1">Uncharacterized protein</fullName>
    </submittedName>
</protein>